<evidence type="ECO:0000313" key="11">
    <source>
        <dbReference type="Proteomes" id="UP000238350"/>
    </source>
</evidence>
<evidence type="ECO:0000256" key="8">
    <source>
        <dbReference type="ARBA" id="ARBA00023274"/>
    </source>
</evidence>
<evidence type="ECO:0000256" key="1">
    <source>
        <dbReference type="ARBA" id="ARBA00004496"/>
    </source>
</evidence>
<keyword evidence="11" id="KW-1185">Reference proteome</keyword>
<dbReference type="EMBL" id="NDIQ01000021">
    <property type="protein sequence ID" value="PRT55378.1"/>
    <property type="molecule type" value="Genomic_DNA"/>
</dbReference>
<dbReference type="Pfam" id="PF16969">
    <property type="entry name" value="SRP68"/>
    <property type="match status" value="1"/>
</dbReference>
<dbReference type="RefSeq" id="XP_024665323.1">
    <property type="nucleotide sequence ID" value="XM_024809555.1"/>
</dbReference>
<dbReference type="GO" id="GO:0008312">
    <property type="term" value="F:7S RNA binding"/>
    <property type="evidence" value="ECO:0007669"/>
    <property type="project" value="InterPro"/>
</dbReference>
<accession>A0A2T0FK71</accession>
<dbReference type="Proteomes" id="UP000238350">
    <property type="component" value="Unassembled WGS sequence"/>
</dbReference>
<evidence type="ECO:0000256" key="9">
    <source>
        <dbReference type="ARBA" id="ARBA00029498"/>
    </source>
</evidence>
<dbReference type="InterPro" id="IPR026258">
    <property type="entry name" value="SRP68"/>
</dbReference>
<proteinExistence type="inferred from homology"/>
<name>A0A2T0FK71_9ASCO</name>
<keyword evidence="6" id="KW-0733">Signal recognition particle</keyword>
<dbReference type="GO" id="GO:0005786">
    <property type="term" value="C:signal recognition particle, endoplasmic reticulum targeting"/>
    <property type="evidence" value="ECO:0007669"/>
    <property type="project" value="UniProtKB-KW"/>
</dbReference>
<dbReference type="PIRSF" id="PIRSF038995">
    <property type="entry name" value="SRP68"/>
    <property type="match status" value="1"/>
</dbReference>
<comment type="similarity">
    <text evidence="3">Belongs to the SRP68 family.</text>
</comment>
<sequence>MLDKILASRAGLQSTNDFSKYHKRATRKVAKLRRRLDLVQRPQKGQASPPKPLVDAAHSVVALWLAERAWAAGMGLRSALEATDSPLLKRQMLSKLAKARKYANRAAALDDASSHTELGRLEILLYDTMVSMDLAVQQKNWDAVVELGSAARVGCDVMAKKTNEPLFGDVVAATIDPALRFAAQRTGRVKADVQRLAASVADSQTSPLVAEIRRVDAKALQVDAVAPVEQLGVIRWRHHEAHVVNADLAQAILQARSKTSSLPTPRDAANYDDVLLAWQEASDAAHDLISAAEAKNTNSDEASQSLYIVATYIDYTVLVNRIERDMLIIEGTEPTLTGLRDSVRIYDSILQSCEQLLELPGVYNDDELSTSLESLKAYFASRRCETVARGYAAVDNHAAALALVVRAKSLVADSISVDELPVSASQVEKWRSQLDGLVTKRHGLAALLAGGSSQGFVSDNIGVHPVGPPEKVLSRLANLEGRLQPVPAKPVFYDMAFNYLDVEDDEHYEPAAPAPKKLFGLF</sequence>
<evidence type="ECO:0000256" key="5">
    <source>
        <dbReference type="ARBA" id="ARBA00022884"/>
    </source>
</evidence>
<dbReference type="InterPro" id="IPR038253">
    <property type="entry name" value="SRP68_N_sf"/>
</dbReference>
<dbReference type="Gene3D" id="1.10.3450.40">
    <property type="entry name" value="Signal recognition particle, SRP68 subunit, RNA-binding domain"/>
    <property type="match status" value="1"/>
</dbReference>
<dbReference type="STRING" id="45607.A0A2T0FK71"/>
<evidence type="ECO:0000256" key="6">
    <source>
        <dbReference type="ARBA" id="ARBA00023135"/>
    </source>
</evidence>
<dbReference type="GO" id="GO:0006614">
    <property type="term" value="P:SRP-dependent cotranslational protein targeting to membrane"/>
    <property type="evidence" value="ECO:0007669"/>
    <property type="project" value="InterPro"/>
</dbReference>
<evidence type="ECO:0000256" key="7">
    <source>
        <dbReference type="ARBA" id="ARBA00023242"/>
    </source>
</evidence>
<reference evidence="10 11" key="1">
    <citation type="submission" date="2017-04" db="EMBL/GenBank/DDBJ databases">
        <title>Genome sequencing of [Candida] sorbophila.</title>
        <authorList>
            <person name="Ahn J.O."/>
        </authorList>
    </citation>
    <scope>NUCLEOTIDE SEQUENCE [LARGE SCALE GENOMIC DNA]</scope>
    <source>
        <strain evidence="10 11">DS02</strain>
    </source>
</reference>
<dbReference type="GO" id="GO:0005730">
    <property type="term" value="C:nucleolus"/>
    <property type="evidence" value="ECO:0007669"/>
    <property type="project" value="UniProtKB-SubCell"/>
</dbReference>
<dbReference type="GeneID" id="36516746"/>
<protein>
    <recommendedName>
        <fullName evidence="9">Signal recognition particle subunit SRP68</fullName>
    </recommendedName>
</protein>
<evidence type="ECO:0000313" key="10">
    <source>
        <dbReference type="EMBL" id="PRT55378.1"/>
    </source>
</evidence>
<organism evidence="10 11">
    <name type="scientific">Wickerhamiella sorbophila</name>
    <dbReference type="NCBI Taxonomy" id="45607"/>
    <lineage>
        <taxon>Eukaryota</taxon>
        <taxon>Fungi</taxon>
        <taxon>Dikarya</taxon>
        <taxon>Ascomycota</taxon>
        <taxon>Saccharomycotina</taxon>
        <taxon>Dipodascomycetes</taxon>
        <taxon>Dipodascales</taxon>
        <taxon>Trichomonascaceae</taxon>
        <taxon>Wickerhamiella</taxon>
    </lineage>
</organism>
<keyword evidence="7" id="KW-0539">Nucleus</keyword>
<dbReference type="GO" id="GO:0005047">
    <property type="term" value="F:signal recognition particle binding"/>
    <property type="evidence" value="ECO:0007669"/>
    <property type="project" value="InterPro"/>
</dbReference>
<dbReference type="GO" id="GO:0030942">
    <property type="term" value="F:endoplasmic reticulum signal peptide binding"/>
    <property type="evidence" value="ECO:0007669"/>
    <property type="project" value="InterPro"/>
</dbReference>
<dbReference type="PANTHER" id="PTHR12860">
    <property type="entry name" value="SIGNAL RECOGNITION PARTICLE 68 KDA PROTEIN"/>
    <property type="match status" value="1"/>
</dbReference>
<dbReference type="OrthoDB" id="10255118at2759"/>
<evidence type="ECO:0000256" key="2">
    <source>
        <dbReference type="ARBA" id="ARBA00004604"/>
    </source>
</evidence>
<comment type="caution">
    <text evidence="10">The sequence shown here is derived from an EMBL/GenBank/DDBJ whole genome shotgun (WGS) entry which is preliminary data.</text>
</comment>
<dbReference type="PANTHER" id="PTHR12860:SF0">
    <property type="entry name" value="SIGNAL RECOGNITION PARTICLE SUBUNIT SRP68"/>
    <property type="match status" value="1"/>
</dbReference>
<keyword evidence="5" id="KW-0694">RNA-binding</keyword>
<gene>
    <name evidence="10" type="ORF">B9G98_02998</name>
</gene>
<evidence type="ECO:0000256" key="3">
    <source>
        <dbReference type="ARBA" id="ARBA00009352"/>
    </source>
</evidence>
<keyword evidence="8" id="KW-0687">Ribonucleoprotein</keyword>
<dbReference type="AlphaFoldDB" id="A0A2T0FK71"/>
<comment type="subcellular location">
    <subcellularLocation>
        <location evidence="1">Cytoplasm</location>
    </subcellularLocation>
    <subcellularLocation>
        <location evidence="2">Nucleus</location>
        <location evidence="2">Nucleolus</location>
    </subcellularLocation>
</comment>
<evidence type="ECO:0000256" key="4">
    <source>
        <dbReference type="ARBA" id="ARBA00022490"/>
    </source>
</evidence>
<keyword evidence="4" id="KW-0963">Cytoplasm</keyword>